<evidence type="ECO:0000256" key="6">
    <source>
        <dbReference type="RuleBase" id="RU363076"/>
    </source>
</evidence>
<keyword evidence="8" id="KW-1185">Reference proteome</keyword>
<accession>A0A1J1I221</accession>
<keyword evidence="5" id="KW-0472">Membrane</keyword>
<gene>
    <name evidence="7" type="primary">putative SURF1-like protein</name>
    <name evidence="7" type="ORF">CLUMA_CG006320</name>
</gene>
<dbReference type="EMBL" id="CVRI01000035">
    <property type="protein sequence ID" value="CRK92886.1"/>
    <property type="molecule type" value="Genomic_DNA"/>
</dbReference>
<dbReference type="STRING" id="568069.A0A1J1I221"/>
<keyword evidence="3" id="KW-0812">Transmembrane</keyword>
<dbReference type="Proteomes" id="UP000183832">
    <property type="component" value="Unassembled WGS sequence"/>
</dbReference>
<evidence type="ECO:0000256" key="3">
    <source>
        <dbReference type="ARBA" id="ARBA00022692"/>
    </source>
</evidence>
<proteinExistence type="inferred from homology"/>
<evidence type="ECO:0000256" key="2">
    <source>
        <dbReference type="ARBA" id="ARBA00007165"/>
    </source>
</evidence>
<evidence type="ECO:0000256" key="4">
    <source>
        <dbReference type="ARBA" id="ARBA00022989"/>
    </source>
</evidence>
<dbReference type="CDD" id="cd06662">
    <property type="entry name" value="SURF1"/>
    <property type="match status" value="1"/>
</dbReference>
<dbReference type="PANTHER" id="PTHR23427">
    <property type="entry name" value="SURFEIT LOCUS PROTEIN"/>
    <property type="match status" value="1"/>
</dbReference>
<dbReference type="PROSITE" id="PS50895">
    <property type="entry name" value="SURF1"/>
    <property type="match status" value="1"/>
</dbReference>
<dbReference type="InterPro" id="IPR002994">
    <property type="entry name" value="Surf1/Shy1"/>
</dbReference>
<reference evidence="7 8" key="1">
    <citation type="submission" date="2015-04" db="EMBL/GenBank/DDBJ databases">
        <authorList>
            <person name="Syromyatnikov M.Y."/>
            <person name="Popov V.N."/>
        </authorList>
    </citation>
    <scope>NUCLEOTIDE SEQUENCE [LARGE SCALE GENOMIC DNA]</scope>
</reference>
<dbReference type="OrthoDB" id="10040024at2759"/>
<keyword evidence="6" id="KW-0496">Mitochondrion</keyword>
<dbReference type="GO" id="GO:0033617">
    <property type="term" value="P:mitochondrial respiratory chain complex IV assembly"/>
    <property type="evidence" value="ECO:0007669"/>
    <property type="project" value="TreeGrafter"/>
</dbReference>
<evidence type="ECO:0000313" key="8">
    <source>
        <dbReference type="Proteomes" id="UP000183832"/>
    </source>
</evidence>
<sequence>MFYHGTIPNKIKPVIRNITSKLQEPELTSKIPPGRGTKKISPFGYLLLSIPITAFGLGCWQVQRKSWKEDLIKQLESQLSRAPENLPDDLEHLESMEYQTVEVEGHFFHEKEMYLGPRGLIKPDAIESGGGLISQRNSSSGYLVITPFKLENRNETILVNRGWVSRQNLDPEKRAKGQIQGTIKLHGVVRLPEPRPQFTQSSNSNMFLYRDFPKMCSLSGADPYFLDAKYESTIPGGPIGGQTRVTLRNEHLSYIVTWYSLSAFTAFLWWKQVVKRVPI</sequence>
<keyword evidence="4" id="KW-1133">Transmembrane helix</keyword>
<evidence type="ECO:0000256" key="5">
    <source>
        <dbReference type="ARBA" id="ARBA00023136"/>
    </source>
</evidence>
<dbReference type="AlphaFoldDB" id="A0A1J1I221"/>
<organism evidence="7 8">
    <name type="scientific">Clunio marinus</name>
    <dbReference type="NCBI Taxonomy" id="568069"/>
    <lineage>
        <taxon>Eukaryota</taxon>
        <taxon>Metazoa</taxon>
        <taxon>Ecdysozoa</taxon>
        <taxon>Arthropoda</taxon>
        <taxon>Hexapoda</taxon>
        <taxon>Insecta</taxon>
        <taxon>Pterygota</taxon>
        <taxon>Neoptera</taxon>
        <taxon>Endopterygota</taxon>
        <taxon>Diptera</taxon>
        <taxon>Nematocera</taxon>
        <taxon>Chironomoidea</taxon>
        <taxon>Chironomidae</taxon>
        <taxon>Clunio</taxon>
    </lineage>
</organism>
<dbReference type="InterPro" id="IPR045214">
    <property type="entry name" value="Surf1/Surf4"/>
</dbReference>
<dbReference type="Pfam" id="PF02104">
    <property type="entry name" value="SURF1"/>
    <property type="match status" value="1"/>
</dbReference>
<keyword evidence="6" id="KW-0999">Mitochondrion inner membrane</keyword>
<dbReference type="PANTHER" id="PTHR23427:SF2">
    <property type="entry name" value="SURFEIT LOCUS PROTEIN 1"/>
    <property type="match status" value="1"/>
</dbReference>
<protein>
    <recommendedName>
        <fullName evidence="6">SURF1-like protein</fullName>
    </recommendedName>
</protein>
<evidence type="ECO:0000256" key="1">
    <source>
        <dbReference type="ARBA" id="ARBA00004370"/>
    </source>
</evidence>
<comment type="similarity">
    <text evidence="2 6">Belongs to the SURF1 family.</text>
</comment>
<comment type="function">
    <text evidence="6">Probably involved in the biogenesis of the COX complex.</text>
</comment>
<comment type="subcellular location">
    <subcellularLocation>
        <location evidence="1">Membrane</location>
    </subcellularLocation>
    <subcellularLocation>
        <location evidence="6">Mitochondrion inner membrane</location>
        <topology evidence="6">Multi-pass membrane protein</topology>
    </subcellularLocation>
</comment>
<name>A0A1J1I221_9DIPT</name>
<dbReference type="GO" id="GO:0005743">
    <property type="term" value="C:mitochondrial inner membrane"/>
    <property type="evidence" value="ECO:0007669"/>
    <property type="project" value="UniProtKB-SubCell"/>
</dbReference>
<evidence type="ECO:0000313" key="7">
    <source>
        <dbReference type="EMBL" id="CRK92886.1"/>
    </source>
</evidence>